<evidence type="ECO:0000313" key="2">
    <source>
        <dbReference type="Proteomes" id="UP000765509"/>
    </source>
</evidence>
<dbReference type="AlphaFoldDB" id="A0A9Q3BHD6"/>
<organism evidence="1 2">
    <name type="scientific">Austropuccinia psidii MF-1</name>
    <dbReference type="NCBI Taxonomy" id="1389203"/>
    <lineage>
        <taxon>Eukaryota</taxon>
        <taxon>Fungi</taxon>
        <taxon>Dikarya</taxon>
        <taxon>Basidiomycota</taxon>
        <taxon>Pucciniomycotina</taxon>
        <taxon>Pucciniomycetes</taxon>
        <taxon>Pucciniales</taxon>
        <taxon>Sphaerophragmiaceae</taxon>
        <taxon>Austropuccinia</taxon>
    </lineage>
</organism>
<sequence length="211" mass="24706">MYRKRYTSTSSASERGSILSFSRFQRLRKIITSLKTQISSMEGTNRKESFEKVQKGLESDDFWTAGFEMARFEKMHGHLDNTEMEWLINYQEYIHKQIKDHILSTIVVSKNQAQEDFHDWLNNGTPIDVVAAQSSKTFHKSHEIQTHLLGIKDWTRRAGFLSIIIKKGKQEWIMKMERKENAAWIKIPKVGTRDQRTASIGNNKKRIKLSE</sequence>
<name>A0A9Q3BHD6_9BASI</name>
<gene>
    <name evidence="1" type="ORF">O181_004915</name>
</gene>
<proteinExistence type="predicted"/>
<dbReference type="EMBL" id="AVOT02000977">
    <property type="protein sequence ID" value="MBW0465200.1"/>
    <property type="molecule type" value="Genomic_DNA"/>
</dbReference>
<accession>A0A9Q3BHD6</accession>
<evidence type="ECO:0000313" key="1">
    <source>
        <dbReference type="EMBL" id="MBW0465200.1"/>
    </source>
</evidence>
<reference evidence="1" key="1">
    <citation type="submission" date="2021-03" db="EMBL/GenBank/DDBJ databases">
        <title>Draft genome sequence of rust myrtle Austropuccinia psidii MF-1, a brazilian biotype.</title>
        <authorList>
            <person name="Quecine M.C."/>
            <person name="Pachon D.M.R."/>
            <person name="Bonatelli M.L."/>
            <person name="Correr F.H."/>
            <person name="Franceschini L.M."/>
            <person name="Leite T.F."/>
            <person name="Margarido G.R.A."/>
            <person name="Almeida C.A."/>
            <person name="Ferrarezi J.A."/>
            <person name="Labate C.A."/>
        </authorList>
    </citation>
    <scope>NUCLEOTIDE SEQUENCE</scope>
    <source>
        <strain evidence="1">MF-1</strain>
    </source>
</reference>
<dbReference type="OrthoDB" id="2495994at2759"/>
<dbReference type="Proteomes" id="UP000765509">
    <property type="component" value="Unassembled WGS sequence"/>
</dbReference>
<comment type="caution">
    <text evidence="1">The sequence shown here is derived from an EMBL/GenBank/DDBJ whole genome shotgun (WGS) entry which is preliminary data.</text>
</comment>
<keyword evidence="2" id="KW-1185">Reference proteome</keyword>
<protein>
    <submittedName>
        <fullName evidence="1">Uncharacterized protein</fullName>
    </submittedName>
</protein>